<dbReference type="PANTHER" id="PTHR48267">
    <property type="entry name" value="CUPREDOXIN SUPERFAMILY PROTEIN"/>
    <property type="match status" value="1"/>
</dbReference>
<accession>A0A5A7MNR4</accession>
<keyword evidence="5" id="KW-0946">Virion</keyword>
<dbReference type="GO" id="GO:0005507">
    <property type="term" value="F:copper ion binding"/>
    <property type="evidence" value="ECO:0007669"/>
    <property type="project" value="InterPro"/>
</dbReference>
<evidence type="ECO:0000259" key="3">
    <source>
        <dbReference type="Pfam" id="PF07731"/>
    </source>
</evidence>
<evidence type="ECO:0000313" key="4">
    <source>
        <dbReference type="EMBL" id="GEQ96598.1"/>
    </source>
</evidence>
<dbReference type="InterPro" id="IPR045087">
    <property type="entry name" value="Cu-oxidase_fam"/>
</dbReference>
<dbReference type="InterPro" id="IPR008972">
    <property type="entry name" value="Cupredoxin"/>
</dbReference>
<organism evidence="5 7">
    <name type="scientific">Iodidimonas gelatinilytica</name>
    <dbReference type="NCBI Taxonomy" id="1236966"/>
    <lineage>
        <taxon>Bacteria</taxon>
        <taxon>Pseudomonadati</taxon>
        <taxon>Pseudomonadota</taxon>
        <taxon>Alphaproteobacteria</taxon>
        <taxon>Iodidimonadales</taxon>
        <taxon>Iodidimonadaceae</taxon>
        <taxon>Iodidimonas</taxon>
    </lineage>
</organism>
<evidence type="ECO:0000256" key="1">
    <source>
        <dbReference type="ARBA" id="ARBA00022723"/>
    </source>
</evidence>
<evidence type="ECO:0000313" key="5">
    <source>
        <dbReference type="EMBL" id="GER00083.1"/>
    </source>
</evidence>
<dbReference type="Pfam" id="PF07731">
    <property type="entry name" value="Cu-oxidase_2"/>
    <property type="match status" value="1"/>
</dbReference>
<dbReference type="RefSeq" id="WP_210431096.1">
    <property type="nucleotide sequence ID" value="NZ_BKCL01000001.1"/>
</dbReference>
<dbReference type="AlphaFoldDB" id="A0A5A7MVP8"/>
<dbReference type="GO" id="GO:0016491">
    <property type="term" value="F:oxidoreductase activity"/>
    <property type="evidence" value="ECO:0007669"/>
    <property type="project" value="InterPro"/>
</dbReference>
<reference evidence="6 7" key="1">
    <citation type="submission" date="2019-09" db="EMBL/GenBank/DDBJ databases">
        <title>NBRP : Genome information of microbial organism related human and environment.</title>
        <authorList>
            <person name="Hattori M."/>
            <person name="Oshima K."/>
            <person name="Inaba H."/>
            <person name="Suda W."/>
            <person name="Sakamoto M."/>
            <person name="Iino T."/>
            <person name="Kitahara M."/>
            <person name="Oshida Y."/>
            <person name="Iida T."/>
            <person name="Kudo T."/>
            <person name="Itoh T."/>
            <person name="Ohkuma M."/>
        </authorList>
    </citation>
    <scope>NUCLEOTIDE SEQUENCE [LARGE SCALE GENOMIC DNA]</scope>
    <source>
        <strain evidence="4 6">Hi-2</strain>
        <strain evidence="5 7">Mie-1</strain>
    </source>
</reference>
<evidence type="ECO:0000256" key="2">
    <source>
        <dbReference type="SAM" id="MobiDB-lite"/>
    </source>
</evidence>
<dbReference type="Gene3D" id="2.60.40.420">
    <property type="entry name" value="Cupredoxins - blue copper proteins"/>
    <property type="match status" value="3"/>
</dbReference>
<gene>
    <name evidence="5" type="primary">cotA</name>
    <name evidence="4" type="ORF">JCM17844_02350</name>
    <name evidence="5" type="ORF">JCM17845_07060</name>
</gene>
<protein>
    <submittedName>
        <fullName evidence="5">Spore coat protein A</fullName>
    </submittedName>
</protein>
<dbReference type="PANTHER" id="PTHR48267:SF1">
    <property type="entry name" value="BILIRUBIN OXIDASE"/>
    <property type="match status" value="1"/>
</dbReference>
<keyword evidence="7" id="KW-1185">Reference proteome</keyword>
<proteinExistence type="predicted"/>
<feature type="region of interest" description="Disordered" evidence="2">
    <location>
        <begin position="1"/>
        <end position="27"/>
    </location>
</feature>
<dbReference type="InterPro" id="IPR011706">
    <property type="entry name" value="Cu-oxidase_C"/>
</dbReference>
<dbReference type="InterPro" id="IPR002355">
    <property type="entry name" value="Cu_oxidase_Cu_BS"/>
</dbReference>
<dbReference type="SUPFAM" id="SSF49503">
    <property type="entry name" value="Cupredoxins"/>
    <property type="match status" value="3"/>
</dbReference>
<evidence type="ECO:0000313" key="7">
    <source>
        <dbReference type="Proteomes" id="UP000325187"/>
    </source>
</evidence>
<dbReference type="EMBL" id="BKCM01000003">
    <property type="protein sequence ID" value="GER00083.1"/>
    <property type="molecule type" value="Genomic_DNA"/>
</dbReference>
<dbReference type="EMBL" id="BKCL01000001">
    <property type="protein sequence ID" value="GEQ96598.1"/>
    <property type="molecule type" value="Genomic_DNA"/>
</dbReference>
<dbReference type="Proteomes" id="UP000325187">
    <property type="component" value="Unassembled WGS sequence"/>
</dbReference>
<comment type="caution">
    <text evidence="5">The sequence shown here is derived from an EMBL/GenBank/DDBJ whole genome shotgun (WGS) entry which is preliminary data.</text>
</comment>
<keyword evidence="5" id="KW-0167">Capsid protein</keyword>
<sequence length="536" mass="62041">MPVAQSVPQSDLLDPSLGGMAPDPERHQLYDKFTPQKFYYERMQESRWSYHPQPPFDQGSWHYTFTGPNFTNIAPGPTYKARYGEPVFVRRLNEHPEIGTGNVNFAVPSFSIHLHNGHTASESDGIPQDYFEPGEFWDYHYGNFPAGDQTGRDDRERMTTLWYHDHRLDFTATNVYAGNAGFYLLFDEKDSDNERDTNPEAFRLPSGEYDIPLILHDVQFDENGQVVWDFFSPDIQEIDGEYLPSFQHTTFGMLGDTMTVNRTIQPYLDVKRRKYRFRILNGGPSRLYELHLATDSADPNAQRATNWLILSNDGNLRETPIESETLKLWVANRNDVIIDFSNFNPGDNVYIVNRLGMREDGAGQDGTQLDEGHLIMQFRVQAGDVEDPSQIPDFMRRQPDINFNEVRRERVWDFDYDSGLFTVNGELMDPNRTDAKIERGSAEIWTWRNTGDSWAHPVHTHMEEFQIFEVNGKPVEPFSFLDTKKDVVELGPGDEVKFFGRWRDFLGPYIMHCHNVVHEDHAMMVRWDLVEPGDGD</sequence>
<dbReference type="Proteomes" id="UP000322084">
    <property type="component" value="Unassembled WGS sequence"/>
</dbReference>
<name>A0A5A7MVP8_9PROT</name>
<keyword evidence="1" id="KW-0479">Metal-binding</keyword>
<dbReference type="PROSITE" id="PS00080">
    <property type="entry name" value="MULTICOPPER_OXIDASE2"/>
    <property type="match status" value="1"/>
</dbReference>
<feature type="domain" description="Plastocyanin-like" evidence="3">
    <location>
        <begin position="410"/>
        <end position="527"/>
    </location>
</feature>
<evidence type="ECO:0000313" key="6">
    <source>
        <dbReference type="Proteomes" id="UP000322084"/>
    </source>
</evidence>
<accession>A0A5A7MVP8</accession>